<name>A0A068NL18_FIMGI</name>
<reference evidence="1 2" key="1">
    <citation type="journal article" date="2014" name="PLoS ONE">
        <title>The first complete genome sequence of the class fimbriimonadia in the phylum armatimonadetes.</title>
        <authorList>
            <person name="Hu Z.Y."/>
            <person name="Wang Y.Z."/>
            <person name="Im W.T."/>
            <person name="Wang S.Y."/>
            <person name="Zhao G.P."/>
            <person name="Zheng H.J."/>
            <person name="Quan Z.X."/>
        </authorList>
    </citation>
    <scope>NUCLEOTIDE SEQUENCE [LARGE SCALE GENOMIC DNA]</scope>
    <source>
        <strain evidence="1">Gsoil 348</strain>
    </source>
</reference>
<keyword evidence="2" id="KW-1185">Reference proteome</keyword>
<protein>
    <submittedName>
        <fullName evidence="1">Uncharacterized protein</fullName>
    </submittedName>
</protein>
<gene>
    <name evidence="1" type="ORF">OP10G_0734</name>
</gene>
<evidence type="ECO:0000313" key="2">
    <source>
        <dbReference type="Proteomes" id="UP000027982"/>
    </source>
</evidence>
<accession>A0A068NL18</accession>
<proteinExistence type="predicted"/>
<dbReference type="KEGG" id="fgi:OP10G_0734"/>
<dbReference type="AlphaFoldDB" id="A0A068NL18"/>
<sequence>MYATIPSRKSKHLIASFSFLAVQVQGFEAWMGLMSILAFRGPTIEALTTAKAIKASTIV</sequence>
<dbReference type="HOGENOM" id="CLU_2953709_0_0_0"/>
<dbReference type="EMBL" id="CP007139">
    <property type="protein sequence ID" value="AIE84102.1"/>
    <property type="molecule type" value="Genomic_DNA"/>
</dbReference>
<evidence type="ECO:0000313" key="1">
    <source>
        <dbReference type="EMBL" id="AIE84102.1"/>
    </source>
</evidence>
<dbReference type="Proteomes" id="UP000027982">
    <property type="component" value="Chromosome"/>
</dbReference>
<organism evidence="1 2">
    <name type="scientific">Fimbriimonas ginsengisoli Gsoil 348</name>
    <dbReference type="NCBI Taxonomy" id="661478"/>
    <lineage>
        <taxon>Bacteria</taxon>
        <taxon>Bacillati</taxon>
        <taxon>Armatimonadota</taxon>
        <taxon>Fimbriimonadia</taxon>
        <taxon>Fimbriimonadales</taxon>
        <taxon>Fimbriimonadaceae</taxon>
        <taxon>Fimbriimonas</taxon>
    </lineage>
</organism>